<dbReference type="Proteomes" id="UP000481583">
    <property type="component" value="Unassembled WGS sequence"/>
</dbReference>
<feature type="region of interest" description="Disordered" evidence="2">
    <location>
        <begin position="2389"/>
        <end position="2411"/>
    </location>
</feature>
<dbReference type="Gene3D" id="2.60.120.380">
    <property type="match status" value="4"/>
</dbReference>
<feature type="compositionally biased region" description="Low complexity" evidence="2">
    <location>
        <begin position="41"/>
        <end position="63"/>
    </location>
</feature>
<proteinExistence type="predicted"/>
<dbReference type="InterPro" id="IPR050708">
    <property type="entry name" value="T6SS_VgrG/RHS"/>
</dbReference>
<dbReference type="Pfam" id="PF05593">
    <property type="entry name" value="RHS_repeat"/>
    <property type="match status" value="3"/>
</dbReference>
<dbReference type="SUPFAM" id="SSF51294">
    <property type="entry name" value="Hedgehog/intein (Hint) domain"/>
    <property type="match status" value="1"/>
</dbReference>
<dbReference type="InterPro" id="IPR036844">
    <property type="entry name" value="Hint_dom_sf"/>
</dbReference>
<sequence>MRGMSAAVLRMDRRWVPLVGLLVVGLLVGILPGQAQAGDLPSKAPSAGSSKSSAPQSAAVPQAEPEPEQSKRAAKKAAAAEPVTDDAVYAYDAAGRLVGVTDLQGETARYRYDEAGNRLGVDRFASSKLSVLSMVPTRAAAGSKVTLSGSGFAAAAGDNTVSFGGGKTATVTSASATKLVVEVPAGAGTGKISVAAGLSTAESAEEFTLAAGPTLSKIEPASGGPGTQVTLTGAHFAAAEADNVVRFNGGVLAESVSVTGSSLTVRVPVGATTGRISVETSDGRATTGADFTVPPGQDEADFETTVRTSVSDANPPSVPVTQSGKRARVLFDAERGDDVNFGFTAFSFTSGVSVELIDPQGRVVADDGYVGSGGGDWDARDLPLSGTYSLVLDPGTSNTGSVTVTVSSPVGGTLDFTAPTADVALTRPGQEGLWTFEADKGESLSAAIDTAGLKSASTLYLYGPDAREVEEVYVSGQSNGELEVDSLPQAGRYTLRLDPSDGGTGTAKLTASHAKDAGQLDPTAAPTEIDISRPGQNAVATLSGEAGKRLSLGVKASSTFDSYTNITVRGPDGKQVGDFIVSRDSIDQWDSPALPATGTYTVWMNPSDNGTGKLTVTLSRPAATAELTTTGAGVKADITRTGQNAESTFKASAGDQLSLGFTANTMAQFFDATVYAPSGAKVKALSVSAGYSDVLALPTLTETGEYRVVLDPYEGATGGVQLTLSADDRADLTADQEAKTATAGRPGQRIRAEFTATEGGTLGLGATDNTVTEAAGVRLIGPDGGTGTSLGSLSAQSADAFYLSGLTAGARYTVLITPEEAATGSMKLWLSKPVGPISLSAGEPTKTAEITRPGQQLEYTFDAKDGDGTAVTFEETTLTVSSSLNHLAPGATETERVGSLSSSASEADLRAPLKAGAHRLLVRPSEPTSGKTKATLTPDIDGGALTVGGAKRAAALTAKGQNAQYTFTGVKGQKLTLNQDAPPGASYLSVRNPSGTWLMDEISLSASDLTKALPALPADGTYTLTIDPTALRTGTYTVGLTTTAARATGNERGPTPRADTSDPSAAPEAKDQDAKPAGVVPTGADAWQPGKANLSGHDWVTRRGDAPKGPARLRAPPGKTALTGHLLKLNSKPLAKATVRVGKKTAKTDAKGRFLLAGISADATTLVVDGSSANIGKRQYGRYDIRIHPKQGQAVDLGFPVWMTPLDTKHTVRFSAPAKKEVVLKTPKIPGLEVRIPKGSVVRDEHGKPIRELGITAIPIDRPPFPLPKNSVVPVYFTVQPGGTTVFPKGAQIIYPNYTREAPGTRVEFLDYDPKKKGWHVYGHGKVSKDGRQVIPDKKTRVWAFNGAMFNVDEWLPWDLSILDDVLDWLSGDPVDLQTGQLTDARTDLGVDDPLGAAEVTRTYWQGDTRPRAFGIGRDLSYNVFLHSKEQYKEVDLYLPGGQSVHYVRTSPGTGYSDAVFEPAGTPSEFKGTKLVWNGRSGWDLKFRDGTVWVFPQYAPLKEIRDRHGNAIKLTRAGSAKGEITRISSPGGRWISLTYDTSKRVTAAKDNTGRTVSYGYDAKGRLETVTDPAGKVSSYTYDGDSNRIATAKDARGITYMTNTFDTNGRVKEQTLTEGAKYSFAYTTTGDGKITATEVTQPGGAVRKVEFDTGGYGTSDTAAYGSSLERKTTYQRGTNHRIDAVIDPYGRRTELSYDANGHVTSATELAGTADARSSGTTVFDGPYDQPTKSTDALGNATLFGYDADGNLNKVTDPEGRKTDLTYTTDGQVKTVTDNAGAVTEYGYRNGDLVTVKDADGGVSSRFTDAAGRPTQLADEVGATTTITYDRLNQPKKLTDPLGHTTDFGYDDNGNLTGLTDARNNTTTWDYDQADRPKSATDPLGAQATFGYDTAGRLETVTSRGGQIATAEYDLLGRTKKTRYGVTAAGTAESEVTHTYNAVDLLEQLTDTEAGTQSLTYDKLDRTKSVTGPTGTVAYGYDDADRRKEMSAAGETTTYGYDKSSILKSVTSGSQEVSFGLDEVGREKTASMPGGITRTTGYDKTGTIISLAYTHGTDNTKVGELAYTRDARGQQTRLTGTLAKVALPPVESGTTFGKDNRISSYAGRTFTYDKDGRLKGDGIRDYTYNARGQLAALTKSGQNNSFTYGATGGRIGKTAGGAKTKYLTDATNPVAELNGDGETKATVTTSGLDQFLTRTENGATQTYLTDALGSVIGLANADGEVSTTYTYDPNGAATASGSATSNPYTFTGREDDGTGLLYYRNRYYDPQTGRFISQDPIGHAGGTNLYQYALSSPTTYTDPTGNSPMLAGCVAGGLIDGGADWLTQRLSGRKVNWGQVGTAAALGCLTGMLGPGLGTIAKGKRVSSFSTCPVRNSFTADTPVLMADGTRKPIKDVQPGDKVKATDPETGETGTRTVTAHIAGKGEKHLVDVTIDIDGSRGDKTATITATDGHPFWVPSLQRWLTADELKAGQWLQASAGTWVQITAVQARTRQATVHNLTVNDLHTYYVLAGTAPVLVHNCGGDPNARGGIYTLRDVDDNVVRTGRTNDLQRREGEHARGDSTADYRFQVEYRTDVYREQRGLEQIVWILGGRPTLPGVRRTAGVNVRNPNYNRYMDAAGQFFAKWYPGQGG</sequence>
<feature type="compositionally biased region" description="Basic and acidic residues" evidence="2">
    <location>
        <begin position="2389"/>
        <end position="2405"/>
    </location>
</feature>
<dbReference type="PANTHER" id="PTHR32305">
    <property type="match status" value="1"/>
</dbReference>
<feature type="region of interest" description="Disordered" evidence="2">
    <location>
        <begin position="1043"/>
        <end position="1119"/>
    </location>
</feature>
<evidence type="ECO:0000256" key="1">
    <source>
        <dbReference type="ARBA" id="ARBA00022737"/>
    </source>
</evidence>
<dbReference type="InterPro" id="IPR014756">
    <property type="entry name" value="Ig_E-set"/>
</dbReference>
<dbReference type="Gene3D" id="2.60.40.10">
    <property type="entry name" value="Immunoglobulins"/>
    <property type="match status" value="2"/>
</dbReference>
<keyword evidence="1" id="KW-0677">Repeat</keyword>
<dbReference type="PRINTS" id="PR00394">
    <property type="entry name" value="RHSPROTEIN"/>
</dbReference>
<dbReference type="InterPro" id="IPR031325">
    <property type="entry name" value="RHS_repeat"/>
</dbReference>
<dbReference type="PROSITE" id="PS50818">
    <property type="entry name" value="INTEIN_C_TER"/>
    <property type="match status" value="1"/>
</dbReference>
<dbReference type="InterPro" id="IPR013783">
    <property type="entry name" value="Ig-like_fold"/>
</dbReference>
<gene>
    <name evidence="4" type="ORF">G5C51_08020</name>
</gene>
<dbReference type="InterPro" id="IPR056823">
    <property type="entry name" value="TEN-like_YD-shell"/>
</dbReference>
<dbReference type="InterPro" id="IPR030934">
    <property type="entry name" value="Intein_C"/>
</dbReference>
<dbReference type="CDD" id="cd00102">
    <property type="entry name" value="IPT"/>
    <property type="match status" value="1"/>
</dbReference>
<dbReference type="SUPFAM" id="SSF81296">
    <property type="entry name" value="E set domains"/>
    <property type="match status" value="2"/>
</dbReference>
<name>A0A6G4TVD8_9ACTN</name>
<evidence type="ECO:0000313" key="4">
    <source>
        <dbReference type="EMBL" id="NGN63854.1"/>
    </source>
</evidence>
<dbReference type="Pfam" id="PF07591">
    <property type="entry name" value="PT-HINT"/>
    <property type="match status" value="1"/>
</dbReference>
<dbReference type="InterPro" id="IPR022385">
    <property type="entry name" value="Rhs_assc_core"/>
</dbReference>
<organism evidence="4 5">
    <name type="scientific">Streptomyces coryli</name>
    <dbReference type="NCBI Taxonomy" id="1128680"/>
    <lineage>
        <taxon>Bacteria</taxon>
        <taxon>Bacillati</taxon>
        <taxon>Actinomycetota</taxon>
        <taxon>Actinomycetes</taxon>
        <taxon>Kitasatosporales</taxon>
        <taxon>Streptomycetaceae</taxon>
        <taxon>Streptomyces</taxon>
    </lineage>
</organism>
<dbReference type="GO" id="GO:0005975">
    <property type="term" value="P:carbohydrate metabolic process"/>
    <property type="evidence" value="ECO:0007669"/>
    <property type="project" value="UniProtKB-ARBA"/>
</dbReference>
<dbReference type="NCBIfam" id="TIGR03696">
    <property type="entry name" value="Rhs_assc_core"/>
    <property type="match status" value="1"/>
</dbReference>
<dbReference type="InterPro" id="IPR006530">
    <property type="entry name" value="YD"/>
</dbReference>
<accession>A0A6G4TVD8</accession>
<dbReference type="Gene3D" id="2.170.16.10">
    <property type="entry name" value="Hedgehog/Intein (Hint) domain"/>
    <property type="match status" value="1"/>
</dbReference>
<dbReference type="CDD" id="cd00081">
    <property type="entry name" value="Hint"/>
    <property type="match status" value="1"/>
</dbReference>
<reference evidence="4 5" key="1">
    <citation type="submission" date="2020-02" db="EMBL/GenBank/DDBJ databases">
        <title>Whole-genome analyses of novel actinobacteria.</title>
        <authorList>
            <person name="Sahin N."/>
        </authorList>
    </citation>
    <scope>NUCLEOTIDE SEQUENCE [LARGE SCALE GENOMIC DNA]</scope>
    <source>
        <strain evidence="4 5">A7024</strain>
    </source>
</reference>
<evidence type="ECO:0000256" key="2">
    <source>
        <dbReference type="SAM" id="MobiDB-lite"/>
    </source>
</evidence>
<evidence type="ECO:0000313" key="5">
    <source>
        <dbReference type="Proteomes" id="UP000481583"/>
    </source>
</evidence>
<dbReference type="Pfam" id="PF25023">
    <property type="entry name" value="TEN_YD-shell"/>
    <property type="match status" value="2"/>
</dbReference>
<dbReference type="InterPro" id="IPR003587">
    <property type="entry name" value="Hint_dom_N"/>
</dbReference>
<dbReference type="PANTHER" id="PTHR32305:SF15">
    <property type="entry name" value="PROTEIN RHSA-RELATED"/>
    <property type="match status" value="1"/>
</dbReference>
<dbReference type="Pfam" id="PF20148">
    <property type="entry name" value="DUF6531"/>
    <property type="match status" value="1"/>
</dbReference>
<dbReference type="InterPro" id="IPR045351">
    <property type="entry name" value="DUF6531"/>
</dbReference>
<comment type="caution">
    <text evidence="4">The sequence shown here is derived from an EMBL/GenBank/DDBJ whole genome shotgun (WGS) entry which is preliminary data.</text>
</comment>
<protein>
    <recommendedName>
        <fullName evidence="3">Hint domain-containing protein</fullName>
    </recommendedName>
</protein>
<dbReference type="RefSeq" id="WP_165234024.1">
    <property type="nucleotide sequence ID" value="NZ_JAAKZV010000022.1"/>
</dbReference>
<feature type="region of interest" description="Disordered" evidence="2">
    <location>
        <begin position="498"/>
        <end position="521"/>
    </location>
</feature>
<keyword evidence="5" id="KW-1185">Reference proteome</keyword>
<dbReference type="SMART" id="SM00306">
    <property type="entry name" value="HintN"/>
    <property type="match status" value="1"/>
</dbReference>
<dbReference type="Gene3D" id="2.180.10.10">
    <property type="entry name" value="RHS repeat-associated core"/>
    <property type="match status" value="2"/>
</dbReference>
<dbReference type="NCBIfam" id="TIGR01643">
    <property type="entry name" value="YD_repeat_2x"/>
    <property type="match status" value="5"/>
</dbReference>
<feature type="region of interest" description="Disordered" evidence="2">
    <location>
        <begin position="38"/>
        <end position="79"/>
    </location>
</feature>
<dbReference type="EMBL" id="JAAKZV010000022">
    <property type="protein sequence ID" value="NGN63854.1"/>
    <property type="molecule type" value="Genomic_DNA"/>
</dbReference>
<evidence type="ECO:0000259" key="3">
    <source>
        <dbReference type="SMART" id="SM00306"/>
    </source>
</evidence>
<dbReference type="Pfam" id="PF01833">
    <property type="entry name" value="TIG"/>
    <property type="match status" value="2"/>
</dbReference>
<feature type="domain" description="Hint" evidence="3">
    <location>
        <begin position="2373"/>
        <end position="2478"/>
    </location>
</feature>
<dbReference type="InterPro" id="IPR002909">
    <property type="entry name" value="IPT_dom"/>
</dbReference>